<evidence type="ECO:0000313" key="2">
    <source>
        <dbReference type="EMBL" id="PRQ32321.1"/>
    </source>
</evidence>
<accession>A0A2P6QDS5</accession>
<gene>
    <name evidence="2" type="ORF">RchiOBHm_Chr5g0045091</name>
</gene>
<keyword evidence="1" id="KW-1133">Transmembrane helix</keyword>
<evidence type="ECO:0000256" key="1">
    <source>
        <dbReference type="SAM" id="Phobius"/>
    </source>
</evidence>
<keyword evidence="1" id="KW-0472">Membrane</keyword>
<dbReference type="Gramene" id="PRQ32321">
    <property type="protein sequence ID" value="PRQ32321"/>
    <property type="gene ID" value="RchiOBHm_Chr5g0045091"/>
</dbReference>
<sequence>MQAKIEATKRKLCQRFGFELCFRSMSVSILAAMFRIVLGPGSRLRRALLG</sequence>
<evidence type="ECO:0000313" key="3">
    <source>
        <dbReference type="Proteomes" id="UP000238479"/>
    </source>
</evidence>
<feature type="transmembrane region" description="Helical" evidence="1">
    <location>
        <begin position="20"/>
        <end position="38"/>
    </location>
</feature>
<name>A0A2P6QDS5_ROSCH</name>
<reference evidence="2 3" key="1">
    <citation type="journal article" date="2018" name="Nat. Genet.">
        <title>The Rosa genome provides new insights in the design of modern roses.</title>
        <authorList>
            <person name="Bendahmane M."/>
        </authorList>
    </citation>
    <scope>NUCLEOTIDE SEQUENCE [LARGE SCALE GENOMIC DNA]</scope>
    <source>
        <strain evidence="3">cv. Old Blush</strain>
    </source>
</reference>
<comment type="caution">
    <text evidence="2">The sequence shown here is derived from an EMBL/GenBank/DDBJ whole genome shotgun (WGS) entry which is preliminary data.</text>
</comment>
<dbReference type="Proteomes" id="UP000238479">
    <property type="component" value="Chromosome 5"/>
</dbReference>
<keyword evidence="1" id="KW-0812">Transmembrane</keyword>
<keyword evidence="3" id="KW-1185">Reference proteome</keyword>
<proteinExistence type="predicted"/>
<dbReference type="AlphaFoldDB" id="A0A2P6QDS5"/>
<protein>
    <submittedName>
        <fullName evidence="2">Uncharacterized protein</fullName>
    </submittedName>
</protein>
<dbReference type="EMBL" id="PDCK01000043">
    <property type="protein sequence ID" value="PRQ32321.1"/>
    <property type="molecule type" value="Genomic_DNA"/>
</dbReference>
<organism evidence="2 3">
    <name type="scientific">Rosa chinensis</name>
    <name type="common">China rose</name>
    <dbReference type="NCBI Taxonomy" id="74649"/>
    <lineage>
        <taxon>Eukaryota</taxon>
        <taxon>Viridiplantae</taxon>
        <taxon>Streptophyta</taxon>
        <taxon>Embryophyta</taxon>
        <taxon>Tracheophyta</taxon>
        <taxon>Spermatophyta</taxon>
        <taxon>Magnoliopsida</taxon>
        <taxon>eudicotyledons</taxon>
        <taxon>Gunneridae</taxon>
        <taxon>Pentapetalae</taxon>
        <taxon>rosids</taxon>
        <taxon>fabids</taxon>
        <taxon>Rosales</taxon>
        <taxon>Rosaceae</taxon>
        <taxon>Rosoideae</taxon>
        <taxon>Rosoideae incertae sedis</taxon>
        <taxon>Rosa</taxon>
    </lineage>
</organism>